<dbReference type="EMBL" id="CP000471">
    <property type="protein sequence ID" value="ABK45398.1"/>
    <property type="molecule type" value="Genomic_DNA"/>
</dbReference>
<sequence>MIRVEANRRQVAQAADNLAKQVRYATAVALTRTAQDAQAEVRRRLPERFTIRTGWVAKGIRVKPAKKNNLQASVRVLDPFMALQETGGTKRSQSGDSLAIPYGARPNPKSVTRPGKFPGALLKKPNHFIAPLHDDPSTHAVWRRSGRKGRKLKMMYLFADRVEIKPRFGFMDTVKAVVEARFQENFGRAMEEAILSAKTRSH</sequence>
<evidence type="ECO:0008006" key="4">
    <source>
        <dbReference type="Google" id="ProtNLM"/>
    </source>
</evidence>
<dbReference type="eggNOG" id="ENOG50331WB">
    <property type="taxonomic scope" value="Bacteria"/>
</dbReference>
<gene>
    <name evidence="2" type="ordered locus">Mmc1_2907</name>
</gene>
<keyword evidence="3" id="KW-1185">Reference proteome</keyword>
<feature type="region of interest" description="Disordered" evidence="1">
    <location>
        <begin position="85"/>
        <end position="114"/>
    </location>
</feature>
<dbReference type="HOGENOM" id="CLU_1353286_0_0_5"/>
<dbReference type="KEGG" id="mgm:Mmc1_2907"/>
<accession>A0LBQ5</accession>
<dbReference type="RefSeq" id="WP_011714465.1">
    <property type="nucleotide sequence ID" value="NC_008576.1"/>
</dbReference>
<reference evidence="3" key="1">
    <citation type="journal article" date="2009" name="Appl. Environ. Microbiol.">
        <title>Complete genome sequence of the chemolithoautotrophic marine magnetotactic coccus strain MC-1.</title>
        <authorList>
            <person name="Schubbe S."/>
            <person name="Williams T.J."/>
            <person name="Xie G."/>
            <person name="Kiss H.E."/>
            <person name="Brettin T.S."/>
            <person name="Martinez D."/>
            <person name="Ross C.A."/>
            <person name="Schuler D."/>
            <person name="Cox B.L."/>
            <person name="Nealson K.H."/>
            <person name="Bazylinski D.A."/>
        </authorList>
    </citation>
    <scope>NUCLEOTIDE SEQUENCE [LARGE SCALE GENOMIC DNA]</scope>
    <source>
        <strain evidence="3">ATCC BAA-1437 / JCM 17883 / MC-1</strain>
    </source>
</reference>
<evidence type="ECO:0000313" key="2">
    <source>
        <dbReference type="EMBL" id="ABK45398.1"/>
    </source>
</evidence>
<proteinExistence type="predicted"/>
<dbReference type="STRING" id="156889.Mmc1_2907"/>
<reference evidence="2 3" key="2">
    <citation type="journal article" date="2012" name="Int. J. Syst. Evol. Microbiol.">
        <title>Magnetococcus marinus gen. nov., sp. nov., a marine, magnetotactic bacterium that represents a novel lineage (Magnetococcaceae fam. nov.; Magnetococcales ord. nov.) at the base of the Alphaproteobacteria.</title>
        <authorList>
            <person name="Bazylinski D.A."/>
            <person name="Williams T.J."/>
            <person name="Lefevre C.T."/>
            <person name="Berg R.J."/>
            <person name="Zhang C.L."/>
            <person name="Bowser S.S."/>
            <person name="Dean A.J."/>
            <person name="Beveridge T.J."/>
        </authorList>
    </citation>
    <scope>NUCLEOTIDE SEQUENCE [LARGE SCALE GENOMIC DNA]</scope>
    <source>
        <strain evidence="3">ATCC BAA-1437 / JCM 17883 / MC-1</strain>
    </source>
</reference>
<organism evidence="2 3">
    <name type="scientific">Magnetococcus marinus (strain ATCC BAA-1437 / JCM 17883 / MC-1)</name>
    <dbReference type="NCBI Taxonomy" id="156889"/>
    <lineage>
        <taxon>Bacteria</taxon>
        <taxon>Pseudomonadati</taxon>
        <taxon>Pseudomonadota</taxon>
        <taxon>Magnetococcia</taxon>
        <taxon>Magnetococcales</taxon>
        <taxon>Magnetococcaceae</taxon>
        <taxon>Magnetococcus</taxon>
    </lineage>
</organism>
<name>A0LBQ5_MAGMM</name>
<dbReference type="Proteomes" id="UP000002586">
    <property type="component" value="Chromosome"/>
</dbReference>
<evidence type="ECO:0000256" key="1">
    <source>
        <dbReference type="SAM" id="MobiDB-lite"/>
    </source>
</evidence>
<evidence type="ECO:0000313" key="3">
    <source>
        <dbReference type="Proteomes" id="UP000002586"/>
    </source>
</evidence>
<feature type="compositionally biased region" description="Polar residues" evidence="1">
    <location>
        <begin position="86"/>
        <end position="96"/>
    </location>
</feature>
<protein>
    <recommendedName>
        <fullName evidence="4">Phage protein, HK97 gp10 family</fullName>
    </recommendedName>
</protein>
<dbReference type="AlphaFoldDB" id="A0LBQ5"/>
<dbReference type="OrthoDB" id="8918091at2"/>